<gene>
    <name evidence="7" type="ORF">C6Y40_24355</name>
</gene>
<evidence type="ECO:0000313" key="7">
    <source>
        <dbReference type="EMBL" id="PRO70994.1"/>
    </source>
</evidence>
<dbReference type="Gene3D" id="1.10.287.950">
    <property type="entry name" value="Methyl-accepting chemotaxis protein"/>
    <property type="match status" value="1"/>
</dbReference>
<dbReference type="Proteomes" id="UP000238949">
    <property type="component" value="Unassembled WGS sequence"/>
</dbReference>
<dbReference type="GO" id="GO:0016020">
    <property type="term" value="C:membrane"/>
    <property type="evidence" value="ECO:0007669"/>
    <property type="project" value="UniProtKB-SubCell"/>
</dbReference>
<dbReference type="PROSITE" id="PS50111">
    <property type="entry name" value="CHEMOTAXIS_TRANSDUC_2"/>
    <property type="match status" value="1"/>
</dbReference>
<dbReference type="PANTHER" id="PTHR32089">
    <property type="entry name" value="METHYL-ACCEPTING CHEMOTAXIS PROTEIN MCPB"/>
    <property type="match status" value="1"/>
</dbReference>
<evidence type="ECO:0000256" key="4">
    <source>
        <dbReference type="SAM" id="Coils"/>
    </source>
</evidence>
<proteinExistence type="predicted"/>
<dbReference type="Pfam" id="PF00015">
    <property type="entry name" value="MCPsignal"/>
    <property type="match status" value="1"/>
</dbReference>
<keyword evidence="2 3" id="KW-0807">Transducer</keyword>
<feature type="coiled-coil region" evidence="4">
    <location>
        <begin position="291"/>
        <end position="325"/>
    </location>
</feature>
<reference evidence="8" key="1">
    <citation type="journal article" date="2020" name="Int. J. Syst. Evol. Microbiol.">
        <title>Alteromonas alba sp. nov., a marine bacterium isolated from the seawater of the West Pacific Ocean.</title>
        <authorList>
            <person name="Sun C."/>
            <person name="Wu Y.-H."/>
            <person name="Xamxidin M."/>
            <person name="Cheng H."/>
            <person name="Xu X.-W."/>
        </authorList>
    </citation>
    <scope>NUCLEOTIDE SEQUENCE [LARGE SCALE GENOMIC DNA]</scope>
    <source>
        <strain evidence="8">190</strain>
    </source>
</reference>
<dbReference type="OrthoDB" id="2489132at2"/>
<sequence length="492" mass="53236">MYSWVSEGHKIFRGVLVAQLVAAIIIGLVTGELFIAFWLGIPIIALPLFLSFNKPEAEISAHAMGIGTQLMTALHIHQAFGLIEIHFEIFSLLAVLAVFRNWKVIASAVVVIAVHHIGFFLLQVNEVAVYAFEEGHVTFTILVLHALFALVEGGILMYMTKRSHEEGVGGAALEVAINKILADRQHIDLRVDVDKSIPMLKRFDELLASLRQLVHDASSLANDVASASEFMQSSTKELNEHVQQSSTEIGAISVASEEIAVTLQDSSERTTAANDITKDARHTTGESRAAVESATATINSLRDRLNNAAKTNQELNERCANISDAMRSITAVAEQTNLLALNAAIESARAGEHGRGFAVVADEVRTLAIRSKESADEITTITEQLVSSTASSVTQMNQCIELVDEAVNTSDNAASFMNSIEEKIQAASDNMMEVATSAVEQESASSSIAKSTATIHELANLEAHTAEALEAKSVQLAEMCQRMLQTVKRFVV</sequence>
<dbReference type="InterPro" id="IPR004089">
    <property type="entry name" value="MCPsignal_dom"/>
</dbReference>
<accession>A0A2S9V3K4</accession>
<dbReference type="GO" id="GO:0007165">
    <property type="term" value="P:signal transduction"/>
    <property type="evidence" value="ECO:0007669"/>
    <property type="project" value="UniProtKB-KW"/>
</dbReference>
<dbReference type="AlphaFoldDB" id="A0A2S9V3K4"/>
<feature type="transmembrane region" description="Helical" evidence="5">
    <location>
        <begin position="136"/>
        <end position="159"/>
    </location>
</feature>
<feature type="domain" description="Methyl-accepting transducer" evidence="6">
    <location>
        <begin position="220"/>
        <end position="456"/>
    </location>
</feature>
<keyword evidence="8" id="KW-1185">Reference proteome</keyword>
<evidence type="ECO:0000259" key="6">
    <source>
        <dbReference type="PROSITE" id="PS50111"/>
    </source>
</evidence>
<keyword evidence="5" id="KW-0472">Membrane</keyword>
<comment type="caution">
    <text evidence="7">The sequence shown here is derived from an EMBL/GenBank/DDBJ whole genome shotgun (WGS) entry which is preliminary data.</text>
</comment>
<dbReference type="SMART" id="SM00283">
    <property type="entry name" value="MA"/>
    <property type="match status" value="1"/>
</dbReference>
<keyword evidence="4" id="KW-0175">Coiled coil</keyword>
<feature type="transmembrane region" description="Helical" evidence="5">
    <location>
        <begin position="105"/>
        <end position="124"/>
    </location>
</feature>
<evidence type="ECO:0000313" key="8">
    <source>
        <dbReference type="Proteomes" id="UP000238949"/>
    </source>
</evidence>
<dbReference type="PANTHER" id="PTHR32089:SF112">
    <property type="entry name" value="LYSOZYME-LIKE PROTEIN-RELATED"/>
    <property type="match status" value="1"/>
</dbReference>
<name>A0A2S9V3K4_9ALTE</name>
<dbReference type="SUPFAM" id="SSF58104">
    <property type="entry name" value="Methyl-accepting chemotaxis protein (MCP) signaling domain"/>
    <property type="match status" value="1"/>
</dbReference>
<dbReference type="GO" id="GO:0006935">
    <property type="term" value="P:chemotaxis"/>
    <property type="evidence" value="ECO:0007669"/>
    <property type="project" value="UniProtKB-ARBA"/>
</dbReference>
<dbReference type="RefSeq" id="WP_105936978.1">
    <property type="nucleotide sequence ID" value="NZ_PVNP01000220.1"/>
</dbReference>
<feature type="transmembrane region" description="Helical" evidence="5">
    <location>
        <begin position="79"/>
        <end position="99"/>
    </location>
</feature>
<evidence type="ECO:0000256" key="5">
    <source>
        <dbReference type="SAM" id="Phobius"/>
    </source>
</evidence>
<evidence type="ECO:0000256" key="1">
    <source>
        <dbReference type="ARBA" id="ARBA00004370"/>
    </source>
</evidence>
<keyword evidence="5" id="KW-0812">Transmembrane</keyword>
<evidence type="ECO:0000256" key="2">
    <source>
        <dbReference type="ARBA" id="ARBA00023224"/>
    </source>
</evidence>
<dbReference type="EMBL" id="PVNP01000220">
    <property type="protein sequence ID" value="PRO70994.1"/>
    <property type="molecule type" value="Genomic_DNA"/>
</dbReference>
<protein>
    <submittedName>
        <fullName evidence="7">Chemotaxis protein</fullName>
    </submittedName>
</protein>
<organism evidence="7 8">
    <name type="scientific">Alteromonas alba</name>
    <dbReference type="NCBI Taxonomy" id="2079529"/>
    <lineage>
        <taxon>Bacteria</taxon>
        <taxon>Pseudomonadati</taxon>
        <taxon>Pseudomonadota</taxon>
        <taxon>Gammaproteobacteria</taxon>
        <taxon>Alteromonadales</taxon>
        <taxon>Alteromonadaceae</taxon>
        <taxon>Alteromonas/Salinimonas group</taxon>
        <taxon>Alteromonas</taxon>
    </lineage>
</organism>
<comment type="subcellular location">
    <subcellularLocation>
        <location evidence="1">Membrane</location>
    </subcellularLocation>
</comment>
<evidence type="ECO:0000256" key="3">
    <source>
        <dbReference type="PROSITE-ProRule" id="PRU00284"/>
    </source>
</evidence>
<keyword evidence="5" id="KW-1133">Transmembrane helix</keyword>